<comment type="caution">
    <text evidence="2">The sequence shown here is derived from an EMBL/GenBank/DDBJ whole genome shotgun (WGS) entry which is preliminary data.</text>
</comment>
<proteinExistence type="predicted"/>
<dbReference type="AlphaFoldDB" id="A0A2Y9C9U8"/>
<keyword evidence="1" id="KW-1133">Transmembrane helix</keyword>
<dbReference type="EMBL" id="QGDL01000004">
    <property type="protein sequence ID" value="PWJ30145.1"/>
    <property type="molecule type" value="Genomic_DNA"/>
</dbReference>
<evidence type="ECO:0000313" key="2">
    <source>
        <dbReference type="EMBL" id="PWJ30145.1"/>
    </source>
</evidence>
<keyword evidence="3" id="KW-1185">Reference proteome</keyword>
<feature type="transmembrane region" description="Helical" evidence="1">
    <location>
        <begin position="5"/>
        <end position="23"/>
    </location>
</feature>
<dbReference type="Proteomes" id="UP000245845">
    <property type="component" value="Unassembled WGS sequence"/>
</dbReference>
<evidence type="ECO:0000313" key="3">
    <source>
        <dbReference type="Proteomes" id="UP000245845"/>
    </source>
</evidence>
<accession>A0A2Y9C9U8</accession>
<dbReference type="PROSITE" id="PS51257">
    <property type="entry name" value="PROKAR_LIPOPROTEIN"/>
    <property type="match status" value="1"/>
</dbReference>
<gene>
    <name evidence="2" type="ORF">A8806_1048</name>
</gene>
<sequence length="53" mass="5916">MLKNIVLAVALICSCIYLILFFVNNPKLNVLANKVQKPFIIISAALLVIYIIL</sequence>
<keyword evidence="1" id="KW-0472">Membrane</keyword>
<reference evidence="2 3" key="1">
    <citation type="submission" date="2018-05" db="EMBL/GenBank/DDBJ databases">
        <title>The Hungate 1000. A catalogue of reference genomes from the rumen microbiome.</title>
        <authorList>
            <person name="Kelly W."/>
        </authorList>
    </citation>
    <scope>NUCLEOTIDE SEQUENCE [LARGE SCALE GENOMIC DNA]</scope>
    <source>
        <strain evidence="2 3">NLAE-zl-C242</strain>
    </source>
</reference>
<name>A0A2Y9C9U8_9FIRM</name>
<protein>
    <submittedName>
        <fullName evidence="2">Uncharacterized protein</fullName>
    </submittedName>
</protein>
<organism evidence="2 3">
    <name type="scientific">Faecalicatena orotica</name>
    <dbReference type="NCBI Taxonomy" id="1544"/>
    <lineage>
        <taxon>Bacteria</taxon>
        <taxon>Bacillati</taxon>
        <taxon>Bacillota</taxon>
        <taxon>Clostridia</taxon>
        <taxon>Lachnospirales</taxon>
        <taxon>Lachnospiraceae</taxon>
        <taxon>Faecalicatena</taxon>
    </lineage>
</organism>
<evidence type="ECO:0000256" key="1">
    <source>
        <dbReference type="SAM" id="Phobius"/>
    </source>
</evidence>
<dbReference type="RefSeq" id="WP_181368624.1">
    <property type="nucleotide sequence ID" value="NZ_BAAACK010000019.1"/>
</dbReference>
<feature type="transmembrane region" description="Helical" evidence="1">
    <location>
        <begin position="35"/>
        <end position="52"/>
    </location>
</feature>
<keyword evidence="1" id="KW-0812">Transmembrane</keyword>